<dbReference type="AlphaFoldDB" id="A0A6J6E8Q0"/>
<evidence type="ECO:0000313" key="1">
    <source>
        <dbReference type="EMBL" id="CAB4571644.1"/>
    </source>
</evidence>
<sequence>MRSVTCARRKQHHPWQMGCARCVVSQKCDGVVDKIFCEVVSRFKLSRCGHVSVVAHYFGAVLICLGIKKSVEAVKSSSKWPTIKGAGRPCFCQRRNVPFADHVVAVAVWPQHLCNCSCFMSNLSAVTGITTIKVGEASHTYGVMIATCEKCRSGCRTHGRGVKAREAKTSLCNCIDGWSGYLGSVTTKVRKAHIVEQHQENVGLVCGVAMGGPVRRGVSQCASNATRKALWGCGFKCHGASSSTDTHCTDSPDWG</sequence>
<organism evidence="1">
    <name type="scientific">freshwater metagenome</name>
    <dbReference type="NCBI Taxonomy" id="449393"/>
    <lineage>
        <taxon>unclassified sequences</taxon>
        <taxon>metagenomes</taxon>
        <taxon>ecological metagenomes</taxon>
    </lineage>
</organism>
<reference evidence="1" key="1">
    <citation type="submission" date="2020-05" db="EMBL/GenBank/DDBJ databases">
        <authorList>
            <person name="Chiriac C."/>
            <person name="Salcher M."/>
            <person name="Ghai R."/>
            <person name="Kavagutti S V."/>
        </authorList>
    </citation>
    <scope>NUCLEOTIDE SEQUENCE</scope>
</reference>
<name>A0A6J6E8Q0_9ZZZZ</name>
<protein>
    <submittedName>
        <fullName evidence="1">Unannotated protein</fullName>
    </submittedName>
</protein>
<dbReference type="EMBL" id="CAEZTC010000222">
    <property type="protein sequence ID" value="CAB4571644.1"/>
    <property type="molecule type" value="Genomic_DNA"/>
</dbReference>
<proteinExistence type="predicted"/>
<gene>
    <name evidence="1" type="ORF">UFOPK1572_01401</name>
</gene>
<accession>A0A6J6E8Q0</accession>